<dbReference type="InterPro" id="IPR016130">
    <property type="entry name" value="Tyr_Pase_AS"/>
</dbReference>
<evidence type="ECO:0000313" key="3">
    <source>
        <dbReference type="EMBL" id="MBL3689634.1"/>
    </source>
</evidence>
<comment type="caution">
    <text evidence="3">The sequence shown here is derived from an EMBL/GenBank/DDBJ whole genome shotgun (WGS) entry which is preliminary data.</text>
</comment>
<dbReference type="PANTHER" id="PTHR31126">
    <property type="entry name" value="TYROSINE-PROTEIN PHOSPHATASE"/>
    <property type="match status" value="1"/>
</dbReference>
<dbReference type="InterPro" id="IPR000387">
    <property type="entry name" value="Tyr_Pase_dom"/>
</dbReference>
<dbReference type="PANTHER" id="PTHR31126:SF1">
    <property type="entry name" value="TYROSINE SPECIFIC PROTEIN PHOSPHATASES DOMAIN-CONTAINING PROTEIN"/>
    <property type="match status" value="1"/>
</dbReference>
<sequence length="232" mass="24190">MHVIPLEGSYNARSVGSEKTPWLVRTASLDGLSAGGERTLRTLGVDLVIDLREPEEHGPRTHGLPVRSTPLYGEAPPAAGSLEGVYTGLVRDRGSRIAAAVGAIAEHPGVVAVHCTAGKDRTGLVVALARLVAGDDREAIVADYAHSGRTVRPARSGIATAQLDALALSGAERAAAERLHLDSPAEALESALELIDTFGGPETYLRTHGATDEQFRSLRARAARLLGAGTTA</sequence>
<comment type="similarity">
    <text evidence="1">Belongs to the protein-tyrosine phosphatase family.</text>
</comment>
<dbReference type="Gene3D" id="3.90.190.10">
    <property type="entry name" value="Protein tyrosine phosphatase superfamily"/>
    <property type="match status" value="1"/>
</dbReference>
<dbReference type="InterPro" id="IPR029021">
    <property type="entry name" value="Prot-tyrosine_phosphatase-like"/>
</dbReference>
<organism evidence="3 4">
    <name type="scientific">Leucobacter chromiireducens subsp. chromiireducens</name>
    <dbReference type="NCBI Taxonomy" id="660067"/>
    <lineage>
        <taxon>Bacteria</taxon>
        <taxon>Bacillati</taxon>
        <taxon>Actinomycetota</taxon>
        <taxon>Actinomycetes</taxon>
        <taxon>Micrococcales</taxon>
        <taxon>Microbacteriaceae</taxon>
        <taxon>Leucobacter</taxon>
    </lineage>
</organism>
<name>A0ABS1SNS3_9MICO</name>
<evidence type="ECO:0000313" key="4">
    <source>
        <dbReference type="Proteomes" id="UP001646141"/>
    </source>
</evidence>
<dbReference type="EMBL" id="QYAD01000002">
    <property type="protein sequence ID" value="MBL3689634.1"/>
    <property type="molecule type" value="Genomic_DNA"/>
</dbReference>
<dbReference type="Pfam" id="PF13350">
    <property type="entry name" value="Y_phosphatase3"/>
    <property type="match status" value="1"/>
</dbReference>
<dbReference type="InterPro" id="IPR026893">
    <property type="entry name" value="Tyr/Ser_Pase_IphP-type"/>
</dbReference>
<evidence type="ECO:0000256" key="1">
    <source>
        <dbReference type="ARBA" id="ARBA00009580"/>
    </source>
</evidence>
<gene>
    <name evidence="3" type="ORF">D3226_06630</name>
</gene>
<proteinExistence type="inferred from homology"/>
<feature type="domain" description="Tyrosine specific protein phosphatases" evidence="2">
    <location>
        <begin position="111"/>
        <end position="166"/>
    </location>
</feature>
<evidence type="ECO:0000259" key="2">
    <source>
        <dbReference type="PROSITE" id="PS50056"/>
    </source>
</evidence>
<dbReference type="SUPFAM" id="SSF52799">
    <property type="entry name" value="(Phosphotyrosine protein) phosphatases II"/>
    <property type="match status" value="1"/>
</dbReference>
<dbReference type="PROSITE" id="PS00383">
    <property type="entry name" value="TYR_PHOSPHATASE_1"/>
    <property type="match status" value="1"/>
</dbReference>
<reference evidence="3 4" key="1">
    <citation type="submission" date="2018-09" db="EMBL/GenBank/DDBJ databases">
        <title>Comparative genomics of Leucobacter spp.</title>
        <authorList>
            <person name="Reis A.C."/>
            <person name="Kolvenbach B.A."/>
            <person name="Corvini P.F.X."/>
            <person name="Nunes O.C."/>
        </authorList>
    </citation>
    <scope>NUCLEOTIDE SEQUENCE [LARGE SCALE GENOMIC DNA]</scope>
    <source>
        <strain evidence="3 4">L-1</strain>
    </source>
</reference>
<dbReference type="RefSeq" id="WP_202381656.1">
    <property type="nucleotide sequence ID" value="NZ_BAAAMA010000002.1"/>
</dbReference>
<keyword evidence="4" id="KW-1185">Reference proteome</keyword>
<protein>
    <submittedName>
        <fullName evidence="3">Tyrosine-protein phosphatase</fullName>
    </submittedName>
</protein>
<dbReference type="PROSITE" id="PS50056">
    <property type="entry name" value="TYR_PHOSPHATASE_2"/>
    <property type="match status" value="1"/>
</dbReference>
<accession>A0ABS1SNS3</accession>
<dbReference type="Proteomes" id="UP001646141">
    <property type="component" value="Unassembled WGS sequence"/>
</dbReference>